<evidence type="ECO:0000313" key="2">
    <source>
        <dbReference type="Proteomes" id="UP000187209"/>
    </source>
</evidence>
<evidence type="ECO:0000313" key="1">
    <source>
        <dbReference type="EMBL" id="OMJ68292.1"/>
    </source>
</evidence>
<gene>
    <name evidence="1" type="ORF">SteCoe_34304</name>
</gene>
<dbReference type="EMBL" id="MPUH01001354">
    <property type="protein sequence ID" value="OMJ68292.1"/>
    <property type="molecule type" value="Genomic_DNA"/>
</dbReference>
<protein>
    <submittedName>
        <fullName evidence="1">Uncharacterized protein</fullName>
    </submittedName>
</protein>
<comment type="caution">
    <text evidence="1">The sequence shown here is derived from an EMBL/GenBank/DDBJ whole genome shotgun (WGS) entry which is preliminary data.</text>
</comment>
<keyword evidence="2" id="KW-1185">Reference proteome</keyword>
<accession>A0A1R2AV18</accession>
<dbReference type="AlphaFoldDB" id="A0A1R2AV18"/>
<organism evidence="1 2">
    <name type="scientific">Stentor coeruleus</name>
    <dbReference type="NCBI Taxonomy" id="5963"/>
    <lineage>
        <taxon>Eukaryota</taxon>
        <taxon>Sar</taxon>
        <taxon>Alveolata</taxon>
        <taxon>Ciliophora</taxon>
        <taxon>Postciliodesmatophora</taxon>
        <taxon>Heterotrichea</taxon>
        <taxon>Heterotrichida</taxon>
        <taxon>Stentoridae</taxon>
        <taxon>Stentor</taxon>
    </lineage>
</organism>
<reference evidence="1 2" key="1">
    <citation type="submission" date="2016-11" db="EMBL/GenBank/DDBJ databases">
        <title>The macronuclear genome of Stentor coeruleus: a giant cell with tiny introns.</title>
        <authorList>
            <person name="Slabodnick M."/>
            <person name="Ruby J.G."/>
            <person name="Reiff S.B."/>
            <person name="Swart E.C."/>
            <person name="Gosai S."/>
            <person name="Prabakaran S."/>
            <person name="Witkowska E."/>
            <person name="Larue G.E."/>
            <person name="Fisher S."/>
            <person name="Freeman R.M."/>
            <person name="Gunawardena J."/>
            <person name="Chu W."/>
            <person name="Stover N.A."/>
            <person name="Gregory B.D."/>
            <person name="Nowacki M."/>
            <person name="Derisi J."/>
            <person name="Roy S.W."/>
            <person name="Marshall W.F."/>
            <person name="Sood P."/>
        </authorList>
    </citation>
    <scope>NUCLEOTIDE SEQUENCE [LARGE SCALE GENOMIC DNA]</scope>
    <source>
        <strain evidence="1">WM001</strain>
    </source>
</reference>
<proteinExistence type="predicted"/>
<sequence length="141" mass="16157">MMSHSYSLSDVISDSNMIINKQKVCHMYRPSDLNHLRTIQKKQKAAPLTILTQEKLTSVEHEWVKYKTTKQKTHKIKFPKEGKLNNLCTKKKNPDELIKLATSTAQLLEKKSITPSSAKNTMLKGQLSSLIHKAKNELKKK</sequence>
<name>A0A1R2AV18_9CILI</name>
<dbReference type="Proteomes" id="UP000187209">
    <property type="component" value="Unassembled WGS sequence"/>
</dbReference>